<name>B6AIT5_CRYMR</name>
<dbReference type="EMBL" id="DS989737">
    <property type="protein sequence ID" value="EEA08126.1"/>
    <property type="molecule type" value="Genomic_DNA"/>
</dbReference>
<gene>
    <name evidence="3" type="ORF">CMU_010740</name>
</gene>
<dbReference type="VEuPathDB" id="CryptoDB:CMU_010740"/>
<dbReference type="GO" id="GO:0006508">
    <property type="term" value="P:proteolysis"/>
    <property type="evidence" value="ECO:0007669"/>
    <property type="project" value="UniProtKB-KW"/>
</dbReference>
<dbReference type="GO" id="GO:0004843">
    <property type="term" value="F:cysteine-type deubiquitinase activity"/>
    <property type="evidence" value="ECO:0007669"/>
    <property type="project" value="UniProtKB-EC"/>
</dbReference>
<dbReference type="InterPro" id="IPR025257">
    <property type="entry name" value="MINDY-3/4_CD"/>
</dbReference>
<dbReference type="InterPro" id="IPR039785">
    <property type="entry name" value="MINY3/4"/>
</dbReference>
<protein>
    <recommendedName>
        <fullName evidence="2">Deubiquitinating enzyme MINDY-3/4 conserved domain-containing protein</fullName>
    </recommendedName>
</protein>
<proteinExistence type="inferred from homology"/>
<dbReference type="eggNOG" id="KOG2871">
    <property type="taxonomic scope" value="Eukaryota"/>
</dbReference>
<dbReference type="AlphaFoldDB" id="B6AIT5"/>
<dbReference type="Proteomes" id="UP000001460">
    <property type="component" value="Unassembled WGS sequence"/>
</dbReference>
<accession>B6AIT5</accession>
<dbReference type="GeneID" id="6997665"/>
<organism evidence="3 4">
    <name type="scientific">Cryptosporidium muris (strain RN66)</name>
    <dbReference type="NCBI Taxonomy" id="441375"/>
    <lineage>
        <taxon>Eukaryota</taxon>
        <taxon>Sar</taxon>
        <taxon>Alveolata</taxon>
        <taxon>Apicomplexa</taxon>
        <taxon>Conoidasida</taxon>
        <taxon>Coccidia</taxon>
        <taxon>Eucoccidiorida</taxon>
        <taxon>Eimeriorina</taxon>
        <taxon>Cryptosporidiidae</taxon>
        <taxon>Cryptosporidium</taxon>
    </lineage>
</organism>
<evidence type="ECO:0000256" key="1">
    <source>
        <dbReference type="ARBA" id="ARBA00011074"/>
    </source>
</evidence>
<evidence type="ECO:0000313" key="4">
    <source>
        <dbReference type="Proteomes" id="UP000001460"/>
    </source>
</evidence>
<dbReference type="SMART" id="SM01174">
    <property type="entry name" value="DUF4205"/>
    <property type="match status" value="1"/>
</dbReference>
<dbReference type="GO" id="GO:1990380">
    <property type="term" value="F:K48-linked deubiquitinase activity"/>
    <property type="evidence" value="ECO:0007669"/>
    <property type="project" value="InterPro"/>
</dbReference>
<reference evidence="3" key="1">
    <citation type="submission" date="2008-06" db="EMBL/GenBank/DDBJ databases">
        <authorList>
            <person name="Lorenzi H."/>
            <person name="Inman J."/>
            <person name="Miller J."/>
            <person name="Schobel S."/>
            <person name="Amedeo P."/>
            <person name="Caler E.V."/>
            <person name="da Silva J."/>
        </authorList>
    </citation>
    <scope>NUCLEOTIDE SEQUENCE [LARGE SCALE GENOMIC DNA]</scope>
    <source>
        <strain evidence="3">RN66</strain>
    </source>
</reference>
<feature type="domain" description="Deubiquitinating enzyme MINDY-3/4 conserved" evidence="2">
    <location>
        <begin position="120"/>
        <end position="477"/>
    </location>
</feature>
<comment type="similarity">
    <text evidence="1">Belongs to the MINDY deubiquitinase family. FAM188 subfamily.</text>
</comment>
<dbReference type="OMA" id="INYSESM"/>
<sequence length="568" mass="64854">MITPSFVADDEDVDLQHALESSLVDSTCEPIGISLNDSYTNFNKIEEYMKSIEGEFINILTNGSTKSTDDLEFLKSIVSEVTFNNKNHEFLYLSPKDMTYNPSFDEELSNLPTNEVLELLNIVFGSTRPLAQAEDIRRWLLHSFELNAQKNTNICNKGEGIINNNSLNMPFEKMNFCLVQQYGGPCGILSPIQGYMLKQIIFRSGTLCNARNLLNYMDNIDEEICWRVFIEALCIILYQSSLSSTYKVIQLKSNLVSLWEENSMYIRKFESIVDVYQFYLKRCRKGIFSRRGSLLSFLFSVIATRGVDTIQSEVDMIDNPLIGLYGHCSQELVNLMIVGKAVSNVFDGTKVLDEDGYGTLILRGIPKRSIIGYLTEHEAFQYCTVGFHYKYPLLPIWIIGNKNHYRCSFSFSYEECILSPSEQLNQILMKSFQIYDKENSGFIMDTQVESYLSSINMPEFHSVLKENISGGILLWNDLKTLIFDNLNIPLDDSDIRRLPCTLYVFDCQVNKGTTLICATLLDLKDYSVIHKDGNVTEKKTADELDLVSILQTRWGSDTVFKTNLINLT</sequence>
<dbReference type="GO" id="GO:0071108">
    <property type="term" value="P:protein K48-linked deubiquitination"/>
    <property type="evidence" value="ECO:0007669"/>
    <property type="project" value="InterPro"/>
</dbReference>
<dbReference type="Pfam" id="PF13898">
    <property type="entry name" value="MINDY-3_4_CD"/>
    <property type="match status" value="1"/>
</dbReference>
<evidence type="ECO:0000259" key="2">
    <source>
        <dbReference type="SMART" id="SM01174"/>
    </source>
</evidence>
<dbReference type="OrthoDB" id="10263628at2759"/>
<evidence type="ECO:0000313" key="3">
    <source>
        <dbReference type="EMBL" id="EEA08126.1"/>
    </source>
</evidence>
<dbReference type="RefSeq" id="XP_002142475.1">
    <property type="nucleotide sequence ID" value="XM_002142439.1"/>
</dbReference>
<keyword evidence="4" id="KW-1185">Reference proteome</keyword>
<dbReference type="PANTHER" id="PTHR12473">
    <property type="entry name" value="UBIQUITIN CARBOXYL-TERMINAL HYDROLASE MINDY-4-RELATED"/>
    <property type="match status" value="1"/>
</dbReference>
<dbReference type="PANTHER" id="PTHR12473:SF8">
    <property type="entry name" value="UBIQUITIN CARBOXYL-TERMINAL HYDROLASE MINDY-4-RELATED"/>
    <property type="match status" value="1"/>
</dbReference>